<keyword evidence="2" id="KW-1185">Reference proteome</keyword>
<dbReference type="RefSeq" id="WP_188896845.1">
    <property type="nucleotide sequence ID" value="NZ_BMMZ01000010.1"/>
</dbReference>
<evidence type="ECO:0000313" key="1">
    <source>
        <dbReference type="EMBL" id="GGL75323.1"/>
    </source>
</evidence>
<reference evidence="1" key="2">
    <citation type="submission" date="2020-09" db="EMBL/GenBank/DDBJ databases">
        <authorList>
            <person name="Sun Q."/>
            <person name="Zhou Y."/>
        </authorList>
    </citation>
    <scope>NUCLEOTIDE SEQUENCE</scope>
    <source>
        <strain evidence="1">CGMCC 4.7306</strain>
    </source>
</reference>
<evidence type="ECO:0008006" key="3">
    <source>
        <dbReference type="Google" id="ProtNLM"/>
    </source>
</evidence>
<comment type="caution">
    <text evidence="1">The sequence shown here is derived from an EMBL/GenBank/DDBJ whole genome shotgun (WGS) entry which is preliminary data.</text>
</comment>
<reference evidence="1" key="1">
    <citation type="journal article" date="2014" name="Int. J. Syst. Evol. Microbiol.">
        <title>Complete genome sequence of Corynebacterium casei LMG S-19264T (=DSM 44701T), isolated from a smear-ripened cheese.</title>
        <authorList>
            <consortium name="US DOE Joint Genome Institute (JGI-PGF)"/>
            <person name="Walter F."/>
            <person name="Albersmeier A."/>
            <person name="Kalinowski J."/>
            <person name="Ruckert C."/>
        </authorList>
    </citation>
    <scope>NUCLEOTIDE SEQUENCE</scope>
    <source>
        <strain evidence="1">CGMCC 4.7306</strain>
    </source>
</reference>
<proteinExistence type="predicted"/>
<organism evidence="1 2">
    <name type="scientific">Microlunatus endophyticus</name>
    <dbReference type="NCBI Taxonomy" id="1716077"/>
    <lineage>
        <taxon>Bacteria</taxon>
        <taxon>Bacillati</taxon>
        <taxon>Actinomycetota</taxon>
        <taxon>Actinomycetes</taxon>
        <taxon>Propionibacteriales</taxon>
        <taxon>Propionibacteriaceae</taxon>
        <taxon>Microlunatus</taxon>
    </lineage>
</organism>
<evidence type="ECO:0000313" key="2">
    <source>
        <dbReference type="Proteomes" id="UP000613840"/>
    </source>
</evidence>
<name>A0A917SEN6_9ACTN</name>
<protein>
    <recommendedName>
        <fullName evidence="3">EcsC protein family protein</fullName>
    </recommendedName>
</protein>
<gene>
    <name evidence="1" type="ORF">GCM10011575_36890</name>
</gene>
<accession>A0A917SEN6</accession>
<sequence length="231" mass="24051">MATARDVGRAVARRLQPVTASGPQVAGTALRRIVEVAIDGTGRLPGARVSAAKHLERAGGSVDDAIESVIDSHIRLGTAQGFVTNIGGLATAPVLIPANLAGVAVVQVRMIAAIAHLRGYDINDRRVRTALVMCLIGGEQLGRRIATGKLPTTPMAVATAPVFDPDLDARVAEIAFADLLARVGGKHLPLMITRRIPLVGGGVGAVLDGMATYHLGQFTKGELVQRRALQS</sequence>
<dbReference type="EMBL" id="BMMZ01000010">
    <property type="protein sequence ID" value="GGL75323.1"/>
    <property type="molecule type" value="Genomic_DNA"/>
</dbReference>
<dbReference type="Proteomes" id="UP000613840">
    <property type="component" value="Unassembled WGS sequence"/>
</dbReference>
<dbReference type="AlphaFoldDB" id="A0A917SEN6"/>